<dbReference type="InterPro" id="IPR011545">
    <property type="entry name" value="DEAD/DEAH_box_helicase_dom"/>
</dbReference>
<dbReference type="GO" id="GO:0006270">
    <property type="term" value="P:DNA replication initiation"/>
    <property type="evidence" value="ECO:0007669"/>
    <property type="project" value="TreeGrafter"/>
</dbReference>
<dbReference type="Proteomes" id="UP000217918">
    <property type="component" value="Unassembled WGS sequence"/>
</dbReference>
<reference evidence="6 7" key="1">
    <citation type="submission" date="2017-09" db="EMBL/GenBank/DDBJ databases">
        <title>Genome sequence of Lactobacillus brevis D7.</title>
        <authorList>
            <person name="Kwon M.-S."/>
            <person name="Lim S.K."/>
            <person name="Choi H.-J."/>
        </authorList>
    </citation>
    <scope>NUCLEOTIDE SEQUENCE [LARGE SCALE GENOMIC DNA]</scope>
    <source>
        <strain evidence="6 7">D7</strain>
    </source>
</reference>
<dbReference type="CDD" id="cd18785">
    <property type="entry name" value="SF2_C"/>
    <property type="match status" value="1"/>
</dbReference>
<keyword evidence="1" id="KW-0547">Nucleotide-binding</keyword>
<keyword evidence="6" id="KW-0378">Hydrolase</keyword>
<dbReference type="InterPro" id="IPR014001">
    <property type="entry name" value="Helicase_ATP-bd"/>
</dbReference>
<dbReference type="Pfam" id="PF00271">
    <property type="entry name" value="Helicase_C"/>
    <property type="match status" value="1"/>
</dbReference>
<dbReference type="GO" id="GO:0006310">
    <property type="term" value="P:DNA recombination"/>
    <property type="evidence" value="ECO:0007669"/>
    <property type="project" value="TreeGrafter"/>
</dbReference>
<comment type="caution">
    <text evidence="6">The sequence shown here is derived from an EMBL/GenBank/DDBJ whole genome shotgun (WGS) entry which is preliminary data.</text>
</comment>
<evidence type="ECO:0000256" key="3">
    <source>
        <dbReference type="ARBA" id="ARBA00023125"/>
    </source>
</evidence>
<protein>
    <submittedName>
        <fullName evidence="6">DNA/RNA helicase</fullName>
    </submittedName>
</protein>
<dbReference type="PROSITE" id="PS51194">
    <property type="entry name" value="HELICASE_CTER"/>
    <property type="match status" value="1"/>
</dbReference>
<dbReference type="RefSeq" id="WP_096109773.1">
    <property type="nucleotide sequence ID" value="NZ_NVYO01000001.1"/>
</dbReference>
<dbReference type="GO" id="GO:0003677">
    <property type="term" value="F:DNA binding"/>
    <property type="evidence" value="ECO:0007669"/>
    <property type="project" value="UniProtKB-KW"/>
</dbReference>
<dbReference type="InterPro" id="IPR027417">
    <property type="entry name" value="P-loop_NTPase"/>
</dbReference>
<evidence type="ECO:0000259" key="4">
    <source>
        <dbReference type="PROSITE" id="PS51192"/>
    </source>
</evidence>
<dbReference type="GO" id="GO:0043138">
    <property type="term" value="F:3'-5' DNA helicase activity"/>
    <property type="evidence" value="ECO:0007669"/>
    <property type="project" value="TreeGrafter"/>
</dbReference>
<dbReference type="Gene3D" id="3.40.50.300">
    <property type="entry name" value="P-loop containing nucleotide triphosphate hydrolases"/>
    <property type="match status" value="2"/>
</dbReference>
<keyword evidence="2" id="KW-0067">ATP-binding</keyword>
<dbReference type="PANTHER" id="PTHR30580">
    <property type="entry name" value="PRIMOSOMAL PROTEIN N"/>
    <property type="match status" value="1"/>
</dbReference>
<feature type="domain" description="Helicase ATP-binding" evidence="4">
    <location>
        <begin position="108"/>
        <end position="260"/>
    </location>
</feature>
<evidence type="ECO:0000256" key="2">
    <source>
        <dbReference type="ARBA" id="ARBA00022840"/>
    </source>
</evidence>
<keyword evidence="3" id="KW-0238">DNA-binding</keyword>
<evidence type="ECO:0000313" key="7">
    <source>
        <dbReference type="Proteomes" id="UP000217918"/>
    </source>
</evidence>
<dbReference type="SUPFAM" id="SSF52540">
    <property type="entry name" value="P-loop containing nucleoside triphosphate hydrolases"/>
    <property type="match status" value="1"/>
</dbReference>
<dbReference type="InterPro" id="IPR001650">
    <property type="entry name" value="Helicase_C-like"/>
</dbReference>
<feature type="domain" description="Helicase C-terminal" evidence="5">
    <location>
        <begin position="296"/>
        <end position="439"/>
    </location>
</feature>
<name>A0A2A3TW77_LEVBR</name>
<dbReference type="SMART" id="SM00490">
    <property type="entry name" value="HELICc"/>
    <property type="match status" value="1"/>
</dbReference>
<dbReference type="PROSITE" id="PS51192">
    <property type="entry name" value="HELICASE_ATP_BIND_1"/>
    <property type="match status" value="1"/>
</dbReference>
<organism evidence="6 7">
    <name type="scientific">Levilactobacillus brevis</name>
    <name type="common">Lactobacillus brevis</name>
    <dbReference type="NCBI Taxonomy" id="1580"/>
    <lineage>
        <taxon>Bacteria</taxon>
        <taxon>Bacillati</taxon>
        <taxon>Bacillota</taxon>
        <taxon>Bacilli</taxon>
        <taxon>Lactobacillales</taxon>
        <taxon>Lactobacillaceae</taxon>
        <taxon>Levilactobacillus</taxon>
    </lineage>
</organism>
<proteinExistence type="predicted"/>
<dbReference type="Pfam" id="PF00270">
    <property type="entry name" value="DEAD"/>
    <property type="match status" value="1"/>
</dbReference>
<dbReference type="EMBL" id="NVYO01000001">
    <property type="protein sequence ID" value="PBQ23145.1"/>
    <property type="molecule type" value="Genomic_DNA"/>
</dbReference>
<dbReference type="GO" id="GO:0006302">
    <property type="term" value="P:double-strand break repair"/>
    <property type="evidence" value="ECO:0007669"/>
    <property type="project" value="TreeGrafter"/>
</dbReference>
<accession>A0A2A3TW77</accession>
<dbReference type="GO" id="GO:0005524">
    <property type="term" value="F:ATP binding"/>
    <property type="evidence" value="ECO:0007669"/>
    <property type="project" value="UniProtKB-KW"/>
</dbReference>
<evidence type="ECO:0000256" key="1">
    <source>
        <dbReference type="ARBA" id="ARBA00022741"/>
    </source>
</evidence>
<evidence type="ECO:0000313" key="6">
    <source>
        <dbReference type="EMBL" id="PBQ23145.1"/>
    </source>
</evidence>
<dbReference type="PANTHER" id="PTHR30580:SF1">
    <property type="entry name" value="COMF OPERON PROTEIN 1"/>
    <property type="match status" value="1"/>
</dbReference>
<keyword evidence="6" id="KW-0347">Helicase</keyword>
<dbReference type="AlphaFoldDB" id="A0A2A3TW77"/>
<gene>
    <name evidence="6" type="ORF">CNR29_03585</name>
</gene>
<evidence type="ECO:0000259" key="5">
    <source>
        <dbReference type="PROSITE" id="PS51194"/>
    </source>
</evidence>
<sequence>MIEDDVLFGRQVPLEGPPQLPNVVAQPAIKRVGQRQQCQRCWQWLRPQDQLPNGTWYCRQCLQMGRLTSQHKLYTISEPNRFSMLAKSPLTWSGQLSAQQWTAAQDVMTQMRAQHNHLLWAVTGAGKTEIVYPALAWALQRGWRVAWASPRVDVCLELAPRLRQAFQAITQTVLYGDQLEPYRYCQLTICTTHQLLRFKAAFDWVIVDEVDAFPLAMSPLLQEAIQHAQKASGSHLYLTATPDERLQRQVARHQLTVTYVPLRYHGHLLPQIQVQVTWQWRRRLQRRGLPAVVLRQIQHFLTERRPFLIFVPHVADLVLVERALKLAGISGGATVHASDPERQAKVQTMRDQQLTFLVTTTILERGVTFPGIAVLILGGDDPIFSTAALVQIAGRVGRSSQDPTGSVICYCQTHTQTIRAARGMIARLNWQGKRQGGQP</sequence>
<dbReference type="SMART" id="SM00487">
    <property type="entry name" value="DEXDc"/>
    <property type="match status" value="1"/>
</dbReference>